<feature type="compositionally biased region" description="Polar residues" evidence="1">
    <location>
        <begin position="133"/>
        <end position="147"/>
    </location>
</feature>
<protein>
    <submittedName>
        <fullName evidence="2">Beta-lactamase</fullName>
    </submittedName>
</protein>
<feature type="non-terminal residue" evidence="2">
    <location>
        <position position="1"/>
    </location>
</feature>
<evidence type="ECO:0000256" key="1">
    <source>
        <dbReference type="SAM" id="MobiDB-lite"/>
    </source>
</evidence>
<dbReference type="HOGENOM" id="CLU_1578875_0_0_1"/>
<sequence>MLASAPSTFASIANANPGCDMLNYGSPESVGMLSKTPRDMVSNLMHFTETHNLGRRLYNRTVPVGPGDITIVANRGTITGAILSEKLVYKTGTEYLYPDLNFMALMLAVEKVTGRKLTATSTSTRPCRACTAAPSSTGGMPRALSSSTTKQIAAQELQISVERNVPGLP</sequence>
<gene>
    <name evidence="2" type="ORF">MAN_08273</name>
</gene>
<keyword evidence="3" id="KW-1185">Reference proteome</keyword>
<dbReference type="Proteomes" id="UP000031186">
    <property type="component" value="Unassembled WGS sequence"/>
</dbReference>
<evidence type="ECO:0000313" key="2">
    <source>
        <dbReference type="EMBL" id="KID62269.1"/>
    </source>
</evidence>
<dbReference type="AlphaFoldDB" id="A0A0B4G1E1"/>
<dbReference type="VEuPathDB" id="FungiDB:MAN_08273"/>
<dbReference type="EMBL" id="AZNF01000012">
    <property type="protein sequence ID" value="KID62269.1"/>
    <property type="molecule type" value="Genomic_DNA"/>
</dbReference>
<accession>A0A0B4G1E1</accession>
<proteinExistence type="predicted"/>
<comment type="caution">
    <text evidence="2">The sequence shown here is derived from an EMBL/GenBank/DDBJ whole genome shotgun (WGS) entry which is preliminary data.</text>
</comment>
<evidence type="ECO:0000313" key="3">
    <source>
        <dbReference type="Proteomes" id="UP000031186"/>
    </source>
</evidence>
<name>A0A0B4G1E1_METAF</name>
<dbReference type="OrthoDB" id="5946976at2759"/>
<organism evidence="2 3">
    <name type="scientific">Metarhizium anisopliae (strain ARSEF 549)</name>
    <dbReference type="NCBI Taxonomy" id="3151832"/>
    <lineage>
        <taxon>Eukaryota</taxon>
        <taxon>Fungi</taxon>
        <taxon>Dikarya</taxon>
        <taxon>Ascomycota</taxon>
        <taxon>Pezizomycotina</taxon>
        <taxon>Sordariomycetes</taxon>
        <taxon>Hypocreomycetidae</taxon>
        <taxon>Hypocreales</taxon>
        <taxon>Clavicipitaceae</taxon>
        <taxon>Metarhizium</taxon>
    </lineage>
</organism>
<dbReference type="SUPFAM" id="SSF56601">
    <property type="entry name" value="beta-lactamase/transpeptidase-like"/>
    <property type="match status" value="1"/>
</dbReference>
<feature type="region of interest" description="Disordered" evidence="1">
    <location>
        <begin position="128"/>
        <end position="147"/>
    </location>
</feature>
<dbReference type="InterPro" id="IPR012338">
    <property type="entry name" value="Beta-lactam/transpept-like"/>
</dbReference>
<reference evidence="2 3" key="1">
    <citation type="journal article" date="2014" name="Proc. Natl. Acad. Sci. U.S.A.">
        <title>Trajectory and genomic determinants of fungal-pathogen speciation and host adaptation.</title>
        <authorList>
            <person name="Hu X."/>
            <person name="Xiao G."/>
            <person name="Zheng P."/>
            <person name="Shang Y."/>
            <person name="Su Y."/>
            <person name="Zhang X."/>
            <person name="Liu X."/>
            <person name="Zhan S."/>
            <person name="St Leger R.J."/>
            <person name="Wang C."/>
        </authorList>
    </citation>
    <scope>NUCLEOTIDE SEQUENCE [LARGE SCALE GENOMIC DNA]</scope>
    <source>
        <strain evidence="2 3">ARSEF 549</strain>
    </source>
</reference>